<protein>
    <recommendedName>
        <fullName evidence="1">HTH lysR-type domain-containing protein</fullName>
    </recommendedName>
</protein>
<accession>A0ABU5AEN7</accession>
<reference evidence="2 3" key="1">
    <citation type="submission" date="2023-08" db="EMBL/GenBank/DDBJ databases">
        <title>Implementing the SeqCode for naming new Mesorhizobium species isolated from Vachellia karroo root nodules.</title>
        <authorList>
            <person name="Van Lill M."/>
        </authorList>
    </citation>
    <scope>NUCLEOTIDE SEQUENCE [LARGE SCALE GENOMIC DNA]</scope>
    <source>
        <strain evidence="2 3">VK25D</strain>
    </source>
</reference>
<feature type="domain" description="HTH lysR-type" evidence="1">
    <location>
        <begin position="1"/>
        <end position="25"/>
    </location>
</feature>
<dbReference type="InterPro" id="IPR000847">
    <property type="entry name" value="LysR_HTH_N"/>
</dbReference>
<dbReference type="Gene3D" id="1.10.10.10">
    <property type="entry name" value="Winged helix-like DNA-binding domain superfamily/Winged helix DNA-binding domain"/>
    <property type="match status" value="1"/>
</dbReference>
<organism evidence="2 3">
    <name type="scientific">Mesorhizobium vachelliae</name>
    <dbReference type="NCBI Taxonomy" id="3072309"/>
    <lineage>
        <taxon>Bacteria</taxon>
        <taxon>Pseudomonadati</taxon>
        <taxon>Pseudomonadota</taxon>
        <taxon>Alphaproteobacteria</taxon>
        <taxon>Hyphomicrobiales</taxon>
        <taxon>Phyllobacteriaceae</taxon>
        <taxon>Mesorhizobium</taxon>
    </lineage>
</organism>
<gene>
    <name evidence="2" type="ORF">RFM42_32550</name>
</gene>
<evidence type="ECO:0000313" key="2">
    <source>
        <dbReference type="EMBL" id="MDX8535739.1"/>
    </source>
</evidence>
<dbReference type="EMBL" id="JAVIIQ010000027">
    <property type="protein sequence ID" value="MDX8535739.1"/>
    <property type="molecule type" value="Genomic_DNA"/>
</dbReference>
<dbReference type="Pfam" id="PF00126">
    <property type="entry name" value="HTH_1"/>
    <property type="match status" value="1"/>
</dbReference>
<name>A0ABU5AEN7_9HYPH</name>
<proteinExistence type="predicted"/>
<sequence length="61" mass="6826">MNVTPGAVSRQIKAIEDELGVPLVTDWELAWSSQAPAKTFTACWPAAFRERVTECEARRSF</sequence>
<evidence type="ECO:0000259" key="1">
    <source>
        <dbReference type="PROSITE" id="PS50931"/>
    </source>
</evidence>
<dbReference type="PROSITE" id="PS50931">
    <property type="entry name" value="HTH_LYSR"/>
    <property type="match status" value="1"/>
</dbReference>
<evidence type="ECO:0000313" key="3">
    <source>
        <dbReference type="Proteomes" id="UP001285154"/>
    </source>
</evidence>
<keyword evidence="3" id="KW-1185">Reference proteome</keyword>
<dbReference type="InterPro" id="IPR036388">
    <property type="entry name" value="WH-like_DNA-bd_sf"/>
</dbReference>
<comment type="caution">
    <text evidence="2">The sequence shown here is derived from an EMBL/GenBank/DDBJ whole genome shotgun (WGS) entry which is preliminary data.</text>
</comment>
<dbReference type="Proteomes" id="UP001285154">
    <property type="component" value="Unassembled WGS sequence"/>
</dbReference>
<dbReference type="RefSeq" id="WP_320253323.1">
    <property type="nucleotide sequence ID" value="NZ_JAVIIQ010000027.1"/>
</dbReference>